<protein>
    <recommendedName>
        <fullName evidence="2">acid phosphatase</fullName>
        <ecNumber evidence="2">3.1.3.2</ecNumber>
    </recommendedName>
</protein>
<dbReference type="PANTHER" id="PTHR24173:SF74">
    <property type="entry name" value="ANKYRIN REPEAT DOMAIN-CONTAINING PROTEIN 16"/>
    <property type="match status" value="1"/>
</dbReference>
<dbReference type="Pfam" id="PF00023">
    <property type="entry name" value="Ank"/>
    <property type="match status" value="2"/>
</dbReference>
<dbReference type="SMART" id="SM00226">
    <property type="entry name" value="LMWPc"/>
    <property type="match status" value="1"/>
</dbReference>
<dbReference type="AlphaFoldDB" id="A0AAE0DPU4"/>
<evidence type="ECO:0000256" key="7">
    <source>
        <dbReference type="PROSITE-ProRule" id="PRU00023"/>
    </source>
</evidence>
<accession>A0AAE0DPU4</accession>
<dbReference type="InterPro" id="IPR023485">
    <property type="entry name" value="Ptyr_pPase"/>
</dbReference>
<keyword evidence="10" id="KW-1185">Reference proteome</keyword>
<feature type="repeat" description="ANK" evidence="7">
    <location>
        <begin position="118"/>
        <end position="138"/>
    </location>
</feature>
<proteinExistence type="inferred from homology"/>
<dbReference type="Gene3D" id="3.40.50.2300">
    <property type="match status" value="1"/>
</dbReference>
<comment type="similarity">
    <text evidence="1">Belongs to the low molecular weight phosphotyrosine protein phosphatase family.</text>
</comment>
<feature type="repeat" description="ANK" evidence="7">
    <location>
        <begin position="149"/>
        <end position="181"/>
    </location>
</feature>
<dbReference type="SUPFAM" id="SSF52788">
    <property type="entry name" value="Phosphotyrosine protein phosphatases I"/>
    <property type="match status" value="1"/>
</dbReference>
<dbReference type="GO" id="GO:0004725">
    <property type="term" value="F:protein tyrosine phosphatase activity"/>
    <property type="evidence" value="ECO:0007669"/>
    <property type="project" value="InterPro"/>
</dbReference>
<evidence type="ECO:0000313" key="10">
    <source>
        <dbReference type="Proteomes" id="UP001276659"/>
    </source>
</evidence>
<dbReference type="PROSITE" id="PS50088">
    <property type="entry name" value="ANK_REPEAT"/>
    <property type="match status" value="5"/>
</dbReference>
<evidence type="ECO:0000256" key="6">
    <source>
        <dbReference type="PIRSR" id="PIRSR617867-1"/>
    </source>
</evidence>
<evidence type="ECO:0000259" key="8">
    <source>
        <dbReference type="SMART" id="SM00226"/>
    </source>
</evidence>
<dbReference type="PROSITE" id="PS50297">
    <property type="entry name" value="ANK_REP_REGION"/>
    <property type="match status" value="4"/>
</dbReference>
<dbReference type="PRINTS" id="PR01415">
    <property type="entry name" value="ANKYRIN"/>
</dbReference>
<feature type="domain" description="Phosphotyrosine protein phosphatase I" evidence="8">
    <location>
        <begin position="380"/>
        <end position="530"/>
    </location>
</feature>
<dbReference type="PANTHER" id="PTHR24173">
    <property type="entry name" value="ANKYRIN REPEAT CONTAINING"/>
    <property type="match status" value="1"/>
</dbReference>
<name>A0AAE0DPU4_9LECA</name>
<feature type="repeat" description="ANK" evidence="7">
    <location>
        <begin position="246"/>
        <end position="278"/>
    </location>
</feature>
<dbReference type="InterPro" id="IPR002110">
    <property type="entry name" value="Ankyrin_rpt"/>
</dbReference>
<dbReference type="CDD" id="cd16343">
    <property type="entry name" value="LMWPTP"/>
    <property type="match status" value="1"/>
</dbReference>
<dbReference type="Gene3D" id="1.25.40.20">
    <property type="entry name" value="Ankyrin repeat-containing domain"/>
    <property type="match status" value="2"/>
</dbReference>
<dbReference type="SUPFAM" id="SSF48403">
    <property type="entry name" value="Ankyrin repeat"/>
    <property type="match status" value="1"/>
</dbReference>
<keyword evidence="3" id="KW-0677">Repeat</keyword>
<feature type="repeat" description="ANK" evidence="7">
    <location>
        <begin position="1"/>
        <end position="30"/>
    </location>
</feature>
<dbReference type="Pfam" id="PF01451">
    <property type="entry name" value="LMWPc"/>
    <property type="match status" value="1"/>
</dbReference>
<evidence type="ECO:0000256" key="4">
    <source>
        <dbReference type="ARBA" id="ARBA00022801"/>
    </source>
</evidence>
<evidence type="ECO:0000256" key="2">
    <source>
        <dbReference type="ARBA" id="ARBA00012646"/>
    </source>
</evidence>
<organism evidence="9 10">
    <name type="scientific">Lepraria neglecta</name>
    <dbReference type="NCBI Taxonomy" id="209136"/>
    <lineage>
        <taxon>Eukaryota</taxon>
        <taxon>Fungi</taxon>
        <taxon>Dikarya</taxon>
        <taxon>Ascomycota</taxon>
        <taxon>Pezizomycotina</taxon>
        <taxon>Lecanoromycetes</taxon>
        <taxon>OSLEUM clade</taxon>
        <taxon>Lecanoromycetidae</taxon>
        <taxon>Lecanorales</taxon>
        <taxon>Lecanorineae</taxon>
        <taxon>Stereocaulaceae</taxon>
        <taxon>Lepraria</taxon>
    </lineage>
</organism>
<dbReference type="SMART" id="SM00248">
    <property type="entry name" value="ANK"/>
    <property type="match status" value="7"/>
</dbReference>
<evidence type="ECO:0000313" key="9">
    <source>
        <dbReference type="EMBL" id="KAK3175068.1"/>
    </source>
</evidence>
<keyword evidence="4" id="KW-0378">Hydrolase</keyword>
<dbReference type="PRINTS" id="PR00719">
    <property type="entry name" value="LMWPTPASE"/>
</dbReference>
<sequence length="562" mass="60927">MKEHQASLYGDVNIVRLLLAHGAHLDVKTGPAVPKLAVESPTNDPRNYIDKGDNPAQWASGRNETAKALTQHLIQKKMCLESRPVTLKPLGKPHKFYHGSVLNILLYGGYHAEINSATGWTPLHEAAWGGHAAIIRLLKDADIEAQTRYGWTPLQMAAYNGHEAAVQALVDAGADVNARNCYGWTALHAASISGHEPVVRVLLDNKADIESETEYGWTPLFGALEHEGTMTILLERGANLNANNGYGGTILHRAARAGLEWAVKLLLSKGTDRDIKTVYGTTALQEATLRGHDAIIRLLQPLAEPVGVQQALTKSRMCPPELRRSVPEQTLDVANGGDSQDPCQELRSAFRIVTVPRVRTEGEKGDGTAHISPSASGQLISVLFVCLGNFCRSPMAEAVLRSLTTSNPRVSRIDSAGIGADVGGPPDPRTMSTLEDNGILDYHHKGRNIQAADFTSFDYILAMNNYILYDLQGISHDYGISVGAKAKVMLFGDFGGTEGEQVQDVYWGPREGFGAVYEQIVRLSKGFITKVLDGNGSGSETLESVIAEEQVKDQIATRLDDL</sequence>
<dbReference type="EMBL" id="JASNWA010000006">
    <property type="protein sequence ID" value="KAK3175068.1"/>
    <property type="molecule type" value="Genomic_DNA"/>
</dbReference>
<dbReference type="Proteomes" id="UP001276659">
    <property type="component" value="Unassembled WGS sequence"/>
</dbReference>
<feature type="repeat" description="ANK" evidence="7">
    <location>
        <begin position="182"/>
        <end position="214"/>
    </location>
</feature>
<feature type="active site" evidence="6">
    <location>
        <position position="392"/>
    </location>
</feature>
<gene>
    <name evidence="9" type="ORF">OEA41_002314</name>
</gene>
<comment type="caution">
    <text evidence="9">The sequence shown here is derived from an EMBL/GenBank/DDBJ whole genome shotgun (WGS) entry which is preliminary data.</text>
</comment>
<dbReference type="EC" id="3.1.3.2" evidence="2"/>
<reference evidence="9" key="1">
    <citation type="submission" date="2022-11" db="EMBL/GenBank/DDBJ databases">
        <title>Chromosomal genome sequence assembly and mating type (MAT) locus characterization of the leprose asexual lichenized fungus Lepraria neglecta (Nyl.) Erichsen.</title>
        <authorList>
            <person name="Allen J.L."/>
            <person name="Pfeffer B."/>
        </authorList>
    </citation>
    <scope>NUCLEOTIDE SEQUENCE</scope>
    <source>
        <strain evidence="9">Allen 5258</strain>
    </source>
</reference>
<feature type="active site" description="Proton donor" evidence="6">
    <location>
        <position position="504"/>
    </location>
</feature>
<dbReference type="InterPro" id="IPR036196">
    <property type="entry name" value="Ptyr_pPase_sf"/>
</dbReference>
<keyword evidence="5 7" id="KW-0040">ANK repeat</keyword>
<evidence type="ECO:0000256" key="1">
    <source>
        <dbReference type="ARBA" id="ARBA00011063"/>
    </source>
</evidence>
<dbReference type="InterPro" id="IPR036770">
    <property type="entry name" value="Ankyrin_rpt-contain_sf"/>
</dbReference>
<feature type="active site" description="Nucleophile" evidence="6">
    <location>
        <position position="386"/>
    </location>
</feature>
<evidence type="ECO:0000256" key="5">
    <source>
        <dbReference type="ARBA" id="ARBA00023043"/>
    </source>
</evidence>
<dbReference type="GO" id="GO:0003993">
    <property type="term" value="F:acid phosphatase activity"/>
    <property type="evidence" value="ECO:0007669"/>
    <property type="project" value="UniProtKB-EC"/>
</dbReference>
<dbReference type="InterPro" id="IPR017867">
    <property type="entry name" value="Tyr_phospatase_low_mol_wt"/>
</dbReference>
<dbReference type="Pfam" id="PF12796">
    <property type="entry name" value="Ank_2"/>
    <property type="match status" value="2"/>
</dbReference>
<evidence type="ECO:0000256" key="3">
    <source>
        <dbReference type="ARBA" id="ARBA00022737"/>
    </source>
</evidence>